<evidence type="ECO:0000313" key="3">
    <source>
        <dbReference type="Proteomes" id="UP001530400"/>
    </source>
</evidence>
<feature type="domain" description="Glyoxalase/fosfomycin resistance/dioxygenase" evidence="1">
    <location>
        <begin position="99"/>
        <end position="174"/>
    </location>
</feature>
<dbReference type="Proteomes" id="UP001530400">
    <property type="component" value="Unassembled WGS sequence"/>
</dbReference>
<gene>
    <name evidence="2" type="ORF">ACHAWO_004144</name>
</gene>
<accession>A0ABD3NZR9</accession>
<dbReference type="CDD" id="cd06587">
    <property type="entry name" value="VOC"/>
    <property type="match status" value="1"/>
</dbReference>
<dbReference type="Gene3D" id="3.10.180.10">
    <property type="entry name" value="2,3-Dihydroxybiphenyl 1,2-Dioxygenase, domain 1"/>
    <property type="match status" value="1"/>
</dbReference>
<organism evidence="2 3">
    <name type="scientific">Cyclotella atomus</name>
    <dbReference type="NCBI Taxonomy" id="382360"/>
    <lineage>
        <taxon>Eukaryota</taxon>
        <taxon>Sar</taxon>
        <taxon>Stramenopiles</taxon>
        <taxon>Ochrophyta</taxon>
        <taxon>Bacillariophyta</taxon>
        <taxon>Coscinodiscophyceae</taxon>
        <taxon>Thalassiosirophycidae</taxon>
        <taxon>Stephanodiscales</taxon>
        <taxon>Stephanodiscaceae</taxon>
        <taxon>Cyclotella</taxon>
    </lineage>
</organism>
<comment type="caution">
    <text evidence="2">The sequence shown here is derived from an EMBL/GenBank/DDBJ whole genome shotgun (WGS) entry which is preliminary data.</text>
</comment>
<protein>
    <recommendedName>
        <fullName evidence="1">Glyoxalase/fosfomycin resistance/dioxygenase domain-containing protein</fullName>
    </recommendedName>
</protein>
<proteinExistence type="predicted"/>
<dbReference type="Pfam" id="PF00903">
    <property type="entry name" value="Glyoxalase"/>
    <property type="match status" value="1"/>
</dbReference>
<evidence type="ECO:0000259" key="1">
    <source>
        <dbReference type="Pfam" id="PF00903"/>
    </source>
</evidence>
<dbReference type="InterPro" id="IPR004360">
    <property type="entry name" value="Glyas_Fos-R_dOase_dom"/>
</dbReference>
<name>A0ABD3NZR9_9STRA</name>
<dbReference type="AlphaFoldDB" id="A0ABD3NZR9"/>
<dbReference type="SUPFAM" id="SSF54593">
    <property type="entry name" value="Glyoxalase/Bleomycin resistance protein/Dihydroxybiphenyl dioxygenase"/>
    <property type="match status" value="1"/>
</dbReference>
<dbReference type="InterPro" id="IPR029068">
    <property type="entry name" value="Glyas_Bleomycin-R_OHBP_Dase"/>
</dbReference>
<evidence type="ECO:0000313" key="2">
    <source>
        <dbReference type="EMBL" id="KAL3780663.1"/>
    </source>
</evidence>
<sequence>MITFLTRSSYLLITKYPTMAATSVLLLLHLIPTLLLLSPTSSFILPASSHPTIPPLSAMTSSTNNLSIGPSSLRTLLQTASKSLLQNEQGLDLQGIVWMEHLNLVVGSMDVAKEFYVDFLGCTVDEGNEKHFNLGQQQFHLAANNDPPQRIIGSICLTVPSLNKIRSRAEAASAALSGTLFSIQEYDDNPNVMTVTCPYGNIFHLYDISIDDEMLNGDINSNAQLSPHKMVNLHKEGGTYGSDRMAVRGQPGIRAVEIACRRGTAAKIARFFETYLNCNVVQLHAAASEDNDNDPNQSNTAIVSVGPGVQIVFIENDGNDNILATQYEEMKGVHICIYISNFASTYRTLQESNLIWTNPRFTHLDTCDTWGEAYASRTFRFKDIVDENGGEVMLELEFETRPMMHGQYLKVPRYISN</sequence>
<dbReference type="EMBL" id="JALLPJ020000880">
    <property type="protein sequence ID" value="KAL3780663.1"/>
    <property type="molecule type" value="Genomic_DNA"/>
</dbReference>
<reference evidence="2 3" key="1">
    <citation type="submission" date="2024-10" db="EMBL/GenBank/DDBJ databases">
        <title>Updated reference genomes for cyclostephanoid diatoms.</title>
        <authorList>
            <person name="Roberts W.R."/>
            <person name="Alverson A.J."/>
        </authorList>
    </citation>
    <scope>NUCLEOTIDE SEQUENCE [LARGE SCALE GENOMIC DNA]</scope>
    <source>
        <strain evidence="2 3">AJA010-31</strain>
    </source>
</reference>
<dbReference type="PANTHER" id="PTHR40280">
    <property type="entry name" value="BLR6907 PROTEIN"/>
    <property type="match status" value="1"/>
</dbReference>
<keyword evidence="3" id="KW-1185">Reference proteome</keyword>
<dbReference type="PANTHER" id="PTHR40280:SF1">
    <property type="entry name" value="VOC DOMAIN-CONTAINING PROTEIN"/>
    <property type="match status" value="1"/>
</dbReference>